<evidence type="ECO:0000256" key="7">
    <source>
        <dbReference type="SAM" id="SignalP"/>
    </source>
</evidence>
<evidence type="ECO:0000256" key="1">
    <source>
        <dbReference type="ARBA" id="ARBA00011073"/>
    </source>
</evidence>
<evidence type="ECO:0000256" key="5">
    <source>
        <dbReference type="PROSITE-ProRule" id="PRU01240"/>
    </source>
</evidence>
<dbReference type="SUPFAM" id="SSF52743">
    <property type="entry name" value="Subtilisin-like"/>
    <property type="match status" value="1"/>
</dbReference>
<feature type="compositionally biased region" description="Acidic residues" evidence="6">
    <location>
        <begin position="47"/>
        <end position="57"/>
    </location>
</feature>
<dbReference type="Pfam" id="PF00082">
    <property type="entry name" value="Peptidase_S8"/>
    <property type="match status" value="1"/>
</dbReference>
<comment type="similarity">
    <text evidence="1 5">Belongs to the peptidase S8 family.</text>
</comment>
<dbReference type="Proteomes" id="UP000037425">
    <property type="component" value="Unassembled WGS sequence"/>
</dbReference>
<feature type="chain" id="PRO_5005581419" description="Peptidase S8/S53 domain-containing protein" evidence="7">
    <location>
        <begin position="20"/>
        <end position="469"/>
    </location>
</feature>
<organism evidence="9 10">
    <name type="scientific">Ensifer adhaerens</name>
    <name type="common">Sinorhizobium morelense</name>
    <dbReference type="NCBI Taxonomy" id="106592"/>
    <lineage>
        <taxon>Bacteria</taxon>
        <taxon>Pseudomonadati</taxon>
        <taxon>Pseudomonadota</taxon>
        <taxon>Alphaproteobacteria</taxon>
        <taxon>Hyphomicrobiales</taxon>
        <taxon>Rhizobiaceae</taxon>
        <taxon>Sinorhizobium/Ensifer group</taxon>
        <taxon>Ensifer</taxon>
    </lineage>
</organism>
<evidence type="ECO:0000313" key="9">
    <source>
        <dbReference type="EMBL" id="KOF17262.1"/>
    </source>
</evidence>
<dbReference type="CDD" id="cd05561">
    <property type="entry name" value="Peptidases_S8_4"/>
    <property type="match status" value="1"/>
</dbReference>
<gene>
    <name evidence="9" type="ORF">AC244_18885</name>
</gene>
<feature type="region of interest" description="Disordered" evidence="6">
    <location>
        <begin position="47"/>
        <end position="108"/>
    </location>
</feature>
<keyword evidence="7" id="KW-0732">Signal</keyword>
<dbReference type="InterPro" id="IPR015500">
    <property type="entry name" value="Peptidase_S8_subtilisin-rel"/>
</dbReference>
<feature type="active site" description="Charge relay system" evidence="5">
    <location>
        <position position="255"/>
    </location>
</feature>
<feature type="active site" description="Charge relay system" evidence="5">
    <location>
        <position position="411"/>
    </location>
</feature>
<dbReference type="PANTHER" id="PTHR43806">
    <property type="entry name" value="PEPTIDASE S8"/>
    <property type="match status" value="1"/>
</dbReference>
<dbReference type="GO" id="GO:0004252">
    <property type="term" value="F:serine-type endopeptidase activity"/>
    <property type="evidence" value="ECO:0007669"/>
    <property type="project" value="UniProtKB-UniRule"/>
</dbReference>
<evidence type="ECO:0000259" key="8">
    <source>
        <dbReference type="Pfam" id="PF00082"/>
    </source>
</evidence>
<reference evidence="10" key="1">
    <citation type="submission" date="2015-07" db="EMBL/GenBank/DDBJ databases">
        <title>Whole genome sequence of an Ensifer adhaerens strain isolated from a cave pool in the Wind Cave National Park.</title>
        <authorList>
            <person name="Eng W.W.H."/>
            <person name="Gan H.M."/>
            <person name="Barton H.A."/>
            <person name="Savka M.A."/>
        </authorList>
    </citation>
    <scope>NUCLEOTIDE SEQUENCE [LARGE SCALE GENOMIC DNA]</scope>
    <source>
        <strain evidence="10">SD006</strain>
    </source>
</reference>
<proteinExistence type="inferred from homology"/>
<protein>
    <recommendedName>
        <fullName evidence="8">Peptidase S8/S53 domain-containing protein</fullName>
    </recommendedName>
</protein>
<feature type="active site" description="Charge relay system" evidence="5">
    <location>
        <position position="223"/>
    </location>
</feature>
<dbReference type="EMBL" id="LGAP01000012">
    <property type="protein sequence ID" value="KOF17262.1"/>
    <property type="molecule type" value="Genomic_DNA"/>
</dbReference>
<accession>A0A0L8BRC4</accession>
<name>A0A0L8BRC4_ENSAD</name>
<dbReference type="GO" id="GO:0006508">
    <property type="term" value="P:proteolysis"/>
    <property type="evidence" value="ECO:0007669"/>
    <property type="project" value="UniProtKB-KW"/>
</dbReference>
<evidence type="ECO:0000256" key="2">
    <source>
        <dbReference type="ARBA" id="ARBA00022670"/>
    </source>
</evidence>
<dbReference type="RefSeq" id="WP_063934117.1">
    <property type="nucleotide sequence ID" value="NZ_LGAP01000012.1"/>
</dbReference>
<dbReference type="PRINTS" id="PR00723">
    <property type="entry name" value="SUBTILISIN"/>
</dbReference>
<evidence type="ECO:0000313" key="10">
    <source>
        <dbReference type="Proteomes" id="UP000037425"/>
    </source>
</evidence>
<dbReference type="InterPro" id="IPR023828">
    <property type="entry name" value="Peptidase_S8_Ser-AS"/>
</dbReference>
<dbReference type="Gene3D" id="3.40.50.200">
    <property type="entry name" value="Peptidase S8/S53 domain"/>
    <property type="match status" value="1"/>
</dbReference>
<dbReference type="AlphaFoldDB" id="A0A0L8BRC4"/>
<sequence>MKKRLLRLTAASICGLAVANGDLVPAGMVGSTTTALFAFVAPAHADDDDGTGDDDDGGGGGSSSSGRSSDRGSGSVWRGGGNLLDLFRGAPEKRTARRPPPVRKPTHVPGEIIALGLDDAAIQRLGERGFTTRARQSVGLTGSQIVKLSIPAGMTLEAARQEVAAASPGAVADLNHYFEPNEGATQPTPCGEGRCALVRTAIGWPEPDAGKACTAAGPIGLIDTAINPAHPALQGVDLDIVRLAANEAPESGRQHGTAVAALIVGRQDSRAPGLLRGARLIAVDAFQKTRGDAEVAETYDLVRAIDLLASRGVTVINMSLSGPHNQLLEKTVGLVAERDILQVAAAGNDGPRAKPVYPAAYPALIAVTAVDRNFRPYRRAAQGDHIDVAALGTGVWTAASVDGGRPRTGTSFAAPFVTAAVAILRASNPSLSADEIGKLVAQTTEDVGAPGKDPVFGWGILTARELGRQ</sequence>
<evidence type="ECO:0000256" key="4">
    <source>
        <dbReference type="ARBA" id="ARBA00022825"/>
    </source>
</evidence>
<evidence type="ECO:0000256" key="3">
    <source>
        <dbReference type="ARBA" id="ARBA00022801"/>
    </source>
</evidence>
<dbReference type="PATRIC" id="fig|106592.7.peg.1582"/>
<comment type="caution">
    <text evidence="9">The sequence shown here is derived from an EMBL/GenBank/DDBJ whole genome shotgun (WGS) entry which is preliminary data.</text>
</comment>
<evidence type="ECO:0000256" key="6">
    <source>
        <dbReference type="SAM" id="MobiDB-lite"/>
    </source>
</evidence>
<keyword evidence="4 5" id="KW-0720">Serine protease</keyword>
<feature type="domain" description="Peptidase S8/S53" evidence="8">
    <location>
        <begin position="219"/>
        <end position="459"/>
    </location>
</feature>
<dbReference type="InterPro" id="IPR036852">
    <property type="entry name" value="Peptidase_S8/S53_dom_sf"/>
</dbReference>
<keyword evidence="2 5" id="KW-0645">Protease</keyword>
<feature type="compositionally biased region" description="Low complexity" evidence="6">
    <location>
        <begin position="64"/>
        <end position="76"/>
    </location>
</feature>
<dbReference type="InterPro" id="IPR000209">
    <property type="entry name" value="Peptidase_S8/S53_dom"/>
</dbReference>
<dbReference type="PROSITE" id="PS00138">
    <property type="entry name" value="SUBTILASE_SER"/>
    <property type="match status" value="1"/>
</dbReference>
<feature type="signal peptide" evidence="7">
    <location>
        <begin position="1"/>
        <end position="19"/>
    </location>
</feature>
<dbReference type="PANTHER" id="PTHR43806:SF11">
    <property type="entry name" value="CEREVISIN-RELATED"/>
    <property type="match status" value="1"/>
</dbReference>
<dbReference type="InterPro" id="IPR050131">
    <property type="entry name" value="Peptidase_S8_subtilisin-like"/>
</dbReference>
<dbReference type="PROSITE" id="PS51892">
    <property type="entry name" value="SUBTILASE"/>
    <property type="match status" value="1"/>
</dbReference>
<feature type="compositionally biased region" description="Basic residues" evidence="6">
    <location>
        <begin position="95"/>
        <end position="106"/>
    </location>
</feature>
<keyword evidence="3 5" id="KW-0378">Hydrolase</keyword>